<keyword evidence="6" id="KW-1185">Reference proteome</keyword>
<dbReference type="EMBL" id="JAMQOL010000076">
    <property type="protein sequence ID" value="MCM4084415.1"/>
    <property type="molecule type" value="Genomic_DNA"/>
</dbReference>
<organism evidence="5 6">
    <name type="scientific">Paractinoplanes hotanensis</name>
    <dbReference type="NCBI Taxonomy" id="2906497"/>
    <lineage>
        <taxon>Bacteria</taxon>
        <taxon>Bacillati</taxon>
        <taxon>Actinomycetota</taxon>
        <taxon>Actinomycetes</taxon>
        <taxon>Micromonosporales</taxon>
        <taxon>Micromonosporaceae</taxon>
        <taxon>Paractinoplanes</taxon>
    </lineage>
</organism>
<feature type="domain" description="Bacterial spore germination immunoglobulin-like" evidence="4">
    <location>
        <begin position="292"/>
        <end position="372"/>
    </location>
</feature>
<name>A0ABT0YED6_9ACTN</name>
<evidence type="ECO:0000259" key="3">
    <source>
        <dbReference type="Pfam" id="PF10646"/>
    </source>
</evidence>
<reference evidence="5 6" key="1">
    <citation type="submission" date="2022-06" db="EMBL/GenBank/DDBJ databases">
        <title>Actinoplanes abujensis sp. nov., isolated from Nigerian arid soil.</title>
        <authorList>
            <person name="Ding P."/>
        </authorList>
    </citation>
    <scope>NUCLEOTIDE SEQUENCE [LARGE SCALE GENOMIC DNA]</scope>
    <source>
        <strain evidence="6">TRM88002</strain>
    </source>
</reference>
<keyword evidence="2" id="KW-0812">Transmembrane</keyword>
<feature type="domain" description="GerMN" evidence="3">
    <location>
        <begin position="72"/>
        <end position="188"/>
    </location>
</feature>
<dbReference type="Pfam" id="PF10646">
    <property type="entry name" value="Germane"/>
    <property type="match status" value="1"/>
</dbReference>
<gene>
    <name evidence="5" type="ORF">LXN57_43460</name>
</gene>
<evidence type="ECO:0000256" key="2">
    <source>
        <dbReference type="SAM" id="Phobius"/>
    </source>
</evidence>
<dbReference type="InterPro" id="IPR018911">
    <property type="entry name" value="Gmad2_Ig-like_dom"/>
</dbReference>
<protein>
    <submittedName>
        <fullName evidence="5">GerMN domain-containing protein</fullName>
    </submittedName>
</protein>
<evidence type="ECO:0000313" key="6">
    <source>
        <dbReference type="Proteomes" id="UP001523216"/>
    </source>
</evidence>
<evidence type="ECO:0000256" key="1">
    <source>
        <dbReference type="SAM" id="MobiDB-lite"/>
    </source>
</evidence>
<dbReference type="InterPro" id="IPR019606">
    <property type="entry name" value="GerMN"/>
</dbReference>
<comment type="caution">
    <text evidence="5">The sequence shown here is derived from an EMBL/GenBank/DDBJ whole genome shotgun (WGS) entry which is preliminary data.</text>
</comment>
<dbReference type="Proteomes" id="UP001523216">
    <property type="component" value="Unassembled WGS sequence"/>
</dbReference>
<keyword evidence="2" id="KW-0472">Membrane</keyword>
<evidence type="ECO:0000259" key="4">
    <source>
        <dbReference type="Pfam" id="PF10648"/>
    </source>
</evidence>
<dbReference type="Pfam" id="PF10648">
    <property type="entry name" value="Gmad2"/>
    <property type="match status" value="1"/>
</dbReference>
<feature type="region of interest" description="Disordered" evidence="1">
    <location>
        <begin position="35"/>
        <end position="66"/>
    </location>
</feature>
<feature type="transmembrane region" description="Helical" evidence="2">
    <location>
        <begin position="12"/>
        <end position="30"/>
    </location>
</feature>
<evidence type="ECO:0000313" key="5">
    <source>
        <dbReference type="EMBL" id="MCM4084415.1"/>
    </source>
</evidence>
<dbReference type="RefSeq" id="WP_251804166.1">
    <property type="nucleotide sequence ID" value="NZ_JAMQOL010000076.1"/>
</dbReference>
<sequence length="389" mass="40826">MLYRTGHRQVAIIAGAFLAMLLALGGVWLVTRSSGSGDTTATPVAPPASSDTGPSGRSSSPSAPKPATMTVTVYFHRGQNTDPTKVVAVQRTVPKSAKVGTASLKQLLAGPTEVERSSGYWSFFSAKTAGTLRTLRIGDGVARADFRDLRAIIPNASSSHGSAALLAELDHTLKQFRSVRSTVYSLDGDVAAFYEWLQLEPPEATMPGLAEARRVAGDFLHDVVAMPEPVYVAARWRSDFIATVDFRSRIDGVNPTRGPVTTVTLGRGRTTFTVLGATTSTIRMDTPAEAITPSDLAVVTSPTRISGSALAFEGAIAVRVLQASGGTVQQLGSGSVLGGGDVMRPFSGSVEFRRPNAGFGWVIAFERSAVNGAVVKATAVRVAFRAVSS</sequence>
<keyword evidence="2" id="KW-1133">Transmembrane helix</keyword>
<feature type="compositionally biased region" description="Low complexity" evidence="1">
    <location>
        <begin position="48"/>
        <end position="66"/>
    </location>
</feature>
<proteinExistence type="predicted"/>
<accession>A0ABT0YED6</accession>